<accession>A0ABY7GP85</accession>
<keyword evidence="2" id="KW-0472">Membrane</keyword>
<gene>
    <name evidence="3" type="ORF">NM686_007315</name>
</gene>
<evidence type="ECO:0000256" key="1">
    <source>
        <dbReference type="SAM" id="Coils"/>
    </source>
</evidence>
<sequence>MEFSAANLKPASGDHRPAGCCSFEVFSLIFARRTSMNFIFGVILLAMFILALRVIWATVLQLLSSLKQSAQVLHRYRAQRLARNRLPVIMPRSREEMDWLAISDSVRQEIQSRNRETNRELERLELQYQAKQKTIKLYEADIEIAKLERELLKIKPMTVAVEIEPKPRRRTKKATGPTMVDDKSAKTAQQVFQLREALKGNANALTINQQARH</sequence>
<evidence type="ECO:0000313" key="3">
    <source>
        <dbReference type="EMBL" id="WAR46318.1"/>
    </source>
</evidence>
<feature type="coiled-coil region" evidence="1">
    <location>
        <begin position="107"/>
        <end position="155"/>
    </location>
</feature>
<dbReference type="RefSeq" id="WP_255187218.1">
    <property type="nucleotide sequence ID" value="NZ_CP113517.1"/>
</dbReference>
<evidence type="ECO:0000256" key="2">
    <source>
        <dbReference type="SAM" id="Phobius"/>
    </source>
</evidence>
<feature type="transmembrane region" description="Helical" evidence="2">
    <location>
        <begin position="38"/>
        <end position="63"/>
    </location>
</feature>
<keyword evidence="4" id="KW-1185">Reference proteome</keyword>
<reference evidence="3" key="1">
    <citation type="submission" date="2022-11" db="EMBL/GenBank/DDBJ databases">
        <title>Methylomonas rapida sp. nov., Carotenoid-Producing Obligate Methanotrophs with High Growth Characteristics and Biotechnological Potential.</title>
        <authorList>
            <person name="Tikhonova E.N."/>
            <person name="Suleimanov R.Z."/>
            <person name="Miroshnikov K."/>
            <person name="Oshkin I.Y."/>
            <person name="Belova S.E."/>
            <person name="Danilova O.V."/>
            <person name="Ashikhmin A."/>
            <person name="Konopkin A."/>
            <person name="But S.Y."/>
            <person name="Khmelenina V.N."/>
            <person name="Kuznetsov N."/>
            <person name="Pimenov N.V."/>
            <person name="Dedysh S.N."/>
        </authorList>
    </citation>
    <scope>NUCLEOTIDE SEQUENCE</scope>
    <source>
        <strain evidence="3">MP1</strain>
    </source>
</reference>
<name>A0ABY7GP85_9GAMM</name>
<keyword evidence="1" id="KW-0175">Coiled coil</keyword>
<keyword evidence="2" id="KW-1133">Transmembrane helix</keyword>
<proteinExistence type="predicted"/>
<protein>
    <submittedName>
        <fullName evidence="3">Uncharacterized protein</fullName>
    </submittedName>
</protein>
<organism evidence="3 4">
    <name type="scientific">Methylomonas rapida</name>
    <dbReference type="NCBI Taxonomy" id="2963939"/>
    <lineage>
        <taxon>Bacteria</taxon>
        <taxon>Pseudomonadati</taxon>
        <taxon>Pseudomonadota</taxon>
        <taxon>Gammaproteobacteria</taxon>
        <taxon>Methylococcales</taxon>
        <taxon>Methylococcaceae</taxon>
        <taxon>Methylomonas</taxon>
    </lineage>
</organism>
<keyword evidence="2" id="KW-0812">Transmembrane</keyword>
<dbReference type="Proteomes" id="UP001162780">
    <property type="component" value="Chromosome"/>
</dbReference>
<dbReference type="EMBL" id="CP113517">
    <property type="protein sequence ID" value="WAR46318.1"/>
    <property type="molecule type" value="Genomic_DNA"/>
</dbReference>
<evidence type="ECO:0000313" key="4">
    <source>
        <dbReference type="Proteomes" id="UP001162780"/>
    </source>
</evidence>